<feature type="region of interest" description="Disordered" evidence="13">
    <location>
        <begin position="460"/>
        <end position="483"/>
    </location>
</feature>
<keyword evidence="6 12" id="KW-0547">Nucleotide-binding</keyword>
<evidence type="ECO:0000256" key="8">
    <source>
        <dbReference type="ARBA" id="ARBA00022840"/>
    </source>
</evidence>
<reference evidence="16" key="1">
    <citation type="submission" date="2021-10" db="EMBL/GenBank/DDBJ databases">
        <title>Melipona bicolor Genome sequencing and assembly.</title>
        <authorList>
            <person name="Araujo N.S."/>
            <person name="Arias M.C."/>
        </authorList>
    </citation>
    <scope>NUCLEOTIDE SEQUENCE</scope>
    <source>
        <strain evidence="16">USP_2M_L1-L4_2017</strain>
        <tissue evidence="16">Whole body</tissue>
    </source>
</reference>
<dbReference type="AlphaFoldDB" id="A0AA40G3X7"/>
<feature type="compositionally biased region" description="Polar residues" evidence="13">
    <location>
        <begin position="71"/>
        <end position="83"/>
    </location>
</feature>
<keyword evidence="3" id="KW-0963">Cytoplasm</keyword>
<proteinExistence type="predicted"/>
<dbReference type="SUPFAM" id="SSF56112">
    <property type="entry name" value="Protein kinase-like (PK-like)"/>
    <property type="match status" value="1"/>
</dbReference>
<evidence type="ECO:0000256" key="7">
    <source>
        <dbReference type="ARBA" id="ARBA00022777"/>
    </source>
</evidence>
<evidence type="ECO:0000256" key="11">
    <source>
        <dbReference type="ARBA" id="ARBA00047430"/>
    </source>
</evidence>
<dbReference type="GO" id="GO:0005516">
    <property type="term" value="F:calmodulin binding"/>
    <property type="evidence" value="ECO:0007669"/>
    <property type="project" value="UniProtKB-KW"/>
</dbReference>
<dbReference type="PANTHER" id="PTHR24346">
    <property type="entry name" value="MAP/MICROTUBULE AFFINITY-REGULATING KINASE"/>
    <property type="match status" value="1"/>
</dbReference>
<dbReference type="GO" id="GO:0005524">
    <property type="term" value="F:ATP binding"/>
    <property type="evidence" value="ECO:0007669"/>
    <property type="project" value="UniProtKB-UniRule"/>
</dbReference>
<feature type="region of interest" description="Disordered" evidence="13">
    <location>
        <begin position="34"/>
        <end position="122"/>
    </location>
</feature>
<dbReference type="SMART" id="SM00220">
    <property type="entry name" value="S_TKc"/>
    <property type="match status" value="1"/>
</dbReference>
<dbReference type="FunFam" id="1.10.510.10:FF:000571">
    <property type="entry name" value="Maternal embryonic leucine zipper kinase"/>
    <property type="match status" value="1"/>
</dbReference>
<feature type="compositionally biased region" description="Polar residues" evidence="13">
    <location>
        <begin position="94"/>
        <end position="107"/>
    </location>
</feature>
<comment type="caution">
    <text evidence="16">The sequence shown here is derived from an EMBL/GenBank/DDBJ whole genome shotgun (WGS) entry which is preliminary data.</text>
</comment>
<dbReference type="PROSITE" id="PS00107">
    <property type="entry name" value="PROTEIN_KINASE_ATP"/>
    <property type="match status" value="1"/>
</dbReference>
<dbReference type="GO" id="GO:0004683">
    <property type="term" value="F:calcium/calmodulin-dependent protein kinase activity"/>
    <property type="evidence" value="ECO:0007669"/>
    <property type="project" value="UniProtKB-EC"/>
</dbReference>
<feature type="region of interest" description="Disordered" evidence="13">
    <location>
        <begin position="356"/>
        <end position="445"/>
    </location>
</feature>
<evidence type="ECO:0000256" key="2">
    <source>
        <dbReference type="ARBA" id="ARBA00012434"/>
    </source>
</evidence>
<dbReference type="EC" id="2.7.11.17" evidence="2"/>
<protein>
    <recommendedName>
        <fullName evidence="2">calcium/calmodulin-dependent protein kinase</fullName>
        <ecNumber evidence="2">2.7.11.17</ecNumber>
    </recommendedName>
</protein>
<dbReference type="InterPro" id="IPR011009">
    <property type="entry name" value="Kinase-like_dom_sf"/>
</dbReference>
<dbReference type="InterPro" id="IPR008271">
    <property type="entry name" value="Ser/Thr_kinase_AS"/>
</dbReference>
<organism evidence="16 17">
    <name type="scientific">Melipona bicolor</name>
    <dbReference type="NCBI Taxonomy" id="60889"/>
    <lineage>
        <taxon>Eukaryota</taxon>
        <taxon>Metazoa</taxon>
        <taxon>Ecdysozoa</taxon>
        <taxon>Arthropoda</taxon>
        <taxon>Hexapoda</taxon>
        <taxon>Insecta</taxon>
        <taxon>Pterygota</taxon>
        <taxon>Neoptera</taxon>
        <taxon>Endopterygota</taxon>
        <taxon>Hymenoptera</taxon>
        <taxon>Apocrita</taxon>
        <taxon>Aculeata</taxon>
        <taxon>Apoidea</taxon>
        <taxon>Anthophila</taxon>
        <taxon>Apidae</taxon>
        <taxon>Melipona</taxon>
    </lineage>
</organism>
<dbReference type="GO" id="GO:0005634">
    <property type="term" value="C:nucleus"/>
    <property type="evidence" value="ECO:0007669"/>
    <property type="project" value="UniProtKB-ARBA"/>
</dbReference>
<dbReference type="Proteomes" id="UP001177670">
    <property type="component" value="Unassembled WGS sequence"/>
</dbReference>
<dbReference type="EMBL" id="JAHYIQ010000007">
    <property type="protein sequence ID" value="KAK1130653.1"/>
    <property type="molecule type" value="Genomic_DNA"/>
</dbReference>
<evidence type="ECO:0000256" key="5">
    <source>
        <dbReference type="ARBA" id="ARBA00022679"/>
    </source>
</evidence>
<keyword evidence="14" id="KW-0732">Signal</keyword>
<evidence type="ECO:0000256" key="6">
    <source>
        <dbReference type="ARBA" id="ARBA00022741"/>
    </source>
</evidence>
<feature type="region of interest" description="Disordered" evidence="13">
    <location>
        <begin position="149"/>
        <end position="173"/>
    </location>
</feature>
<comment type="catalytic activity">
    <reaction evidence="10">
        <text>L-threonyl-[protein] + ATP = O-phospho-L-threonyl-[protein] + ADP + H(+)</text>
        <dbReference type="Rhea" id="RHEA:46608"/>
        <dbReference type="Rhea" id="RHEA-COMP:11060"/>
        <dbReference type="Rhea" id="RHEA-COMP:11605"/>
        <dbReference type="ChEBI" id="CHEBI:15378"/>
        <dbReference type="ChEBI" id="CHEBI:30013"/>
        <dbReference type="ChEBI" id="CHEBI:30616"/>
        <dbReference type="ChEBI" id="CHEBI:61977"/>
        <dbReference type="ChEBI" id="CHEBI:456216"/>
        <dbReference type="EC" id="2.7.11.17"/>
    </reaction>
</comment>
<evidence type="ECO:0000259" key="15">
    <source>
        <dbReference type="PROSITE" id="PS50011"/>
    </source>
</evidence>
<feature type="region of interest" description="Disordered" evidence="13">
    <location>
        <begin position="308"/>
        <end position="335"/>
    </location>
</feature>
<sequence>MANSACNRSTIICRLDFSFLLTTVLSLLRGNAVDEESPSSITGSPTVAASSPGDTSLDIPLDASENIDQPLPSSTATDSSTQRFEPKANERHSQSPNILKKSTNSPVQRFKPTPIDTPVLLKKSSPDKSFELRRFSDLENKVTIKLPSEETSKDLRNPEESVRVPSSPEDTSDREIVEVRKDSALFLEEAQGLPALRENLKSRGPRIVSPRRGSSGYESNLGTFDEDRRNSSSVDVLQDLSFLKERRRSSASLKRLNSRVVLGRAEESLTEDVEVERMPTTEVHREVSGAGLEMPNIEEVKEVLRDDAPTKQVKDLHFPPKDTSEMTIEHQDSSDLFESSLSDSINRLSLSPASRNPIQLAPRFPTFPESSSTNPDRFGSKSCDVGATMDSTGSRDVSLNTSSLKNSASSDIQTLTSDKTADDTNVREEISSGEAGTSQGDHNASQNVSVRPIYPYCSCSPYGSPQGSPRNRRKPLRESRRVSIDNKEGALQLNQYKLLDNIGQGSYGIVKLVYNEEDETHYAMKILSKKKLMKKAGVFGRMIPGKKGSANPLAKVYREIALLKKLDHPNVVKLVEVLDDPDEDNLYLVFELVQRGEILQVPTDKPLDEETARKNFRDIVMGVEYLHYQRIVHRDIKPSNLLVDSDGRIKIADLGVSTELRACGELLSGPTGTPAFAAPETTMPGVHYSGTLCDIWSMGVTLYCLVTGRIPWDGTGSTIGVQAAIRNEPLKFPEKPVISKDLRDLISRMLNKNPLERITLSEIKEHIWLTNCGAEPLPSEADNCQLPVTVTDEEVERVVTKIPKLVTLILIKTMLRQHSFQNPFLPKESEKTTEATSPERKTTKNPMWERFSKTGRSKSAPGFYNWQTNRRQLSINSPLSPVMEAPNQETEVEERHEKSLN</sequence>
<dbReference type="Pfam" id="PF00069">
    <property type="entry name" value="Pkinase"/>
    <property type="match status" value="1"/>
</dbReference>
<feature type="compositionally biased region" description="Polar residues" evidence="13">
    <location>
        <begin position="38"/>
        <end position="54"/>
    </location>
</feature>
<feature type="compositionally biased region" description="Polar residues" evidence="13">
    <location>
        <begin position="434"/>
        <end position="445"/>
    </location>
</feature>
<dbReference type="PROSITE" id="PS00108">
    <property type="entry name" value="PROTEIN_KINASE_ST"/>
    <property type="match status" value="1"/>
</dbReference>
<feature type="compositionally biased region" description="Basic and acidic residues" evidence="13">
    <location>
        <begin position="827"/>
        <end position="842"/>
    </location>
</feature>
<evidence type="ECO:0000313" key="17">
    <source>
        <dbReference type="Proteomes" id="UP001177670"/>
    </source>
</evidence>
<feature type="chain" id="PRO_5041338006" description="calcium/calmodulin-dependent protein kinase" evidence="14">
    <location>
        <begin position="27"/>
        <end position="901"/>
    </location>
</feature>
<feature type="compositionally biased region" description="Basic and acidic residues" evidence="13">
    <location>
        <begin position="149"/>
        <end position="162"/>
    </location>
</feature>
<dbReference type="Gene3D" id="1.10.510.10">
    <property type="entry name" value="Transferase(Phosphotransferase) domain 1"/>
    <property type="match status" value="1"/>
</dbReference>
<evidence type="ECO:0000256" key="3">
    <source>
        <dbReference type="ARBA" id="ARBA00022490"/>
    </source>
</evidence>
<dbReference type="PROSITE" id="PS50011">
    <property type="entry name" value="PROTEIN_KINASE_DOM"/>
    <property type="match status" value="1"/>
</dbReference>
<dbReference type="GO" id="GO:0035556">
    <property type="term" value="P:intracellular signal transduction"/>
    <property type="evidence" value="ECO:0007669"/>
    <property type="project" value="TreeGrafter"/>
</dbReference>
<feature type="compositionally biased region" description="Basic and acidic residues" evidence="13">
    <location>
        <begin position="84"/>
        <end position="93"/>
    </location>
</feature>
<evidence type="ECO:0000256" key="1">
    <source>
        <dbReference type="ARBA" id="ARBA00004496"/>
    </source>
</evidence>
<evidence type="ECO:0000313" key="16">
    <source>
        <dbReference type="EMBL" id="KAK1130653.1"/>
    </source>
</evidence>
<dbReference type="Gene3D" id="3.30.200.20">
    <property type="entry name" value="Phosphorylase Kinase, domain 1"/>
    <property type="match status" value="1"/>
</dbReference>
<feature type="compositionally biased region" description="Basic and acidic residues" evidence="13">
    <location>
        <begin position="308"/>
        <end position="333"/>
    </location>
</feature>
<keyword evidence="17" id="KW-1185">Reference proteome</keyword>
<evidence type="ECO:0000256" key="9">
    <source>
        <dbReference type="ARBA" id="ARBA00022860"/>
    </source>
</evidence>
<dbReference type="InterPro" id="IPR000719">
    <property type="entry name" value="Prot_kinase_dom"/>
</dbReference>
<feature type="domain" description="Protein kinase" evidence="15">
    <location>
        <begin position="496"/>
        <end position="769"/>
    </location>
</feature>
<dbReference type="FunFam" id="3.30.200.20:FF:000429">
    <property type="entry name" value="Calcium/calmodulin-dependent protein kinase kinase"/>
    <property type="match status" value="1"/>
</dbReference>
<evidence type="ECO:0000256" key="10">
    <source>
        <dbReference type="ARBA" id="ARBA00047307"/>
    </source>
</evidence>
<comment type="subcellular location">
    <subcellularLocation>
        <location evidence="1">Cytoplasm</location>
    </subcellularLocation>
</comment>
<keyword evidence="5" id="KW-0808">Transferase</keyword>
<keyword evidence="4" id="KW-0723">Serine/threonine-protein kinase</keyword>
<feature type="signal peptide" evidence="14">
    <location>
        <begin position="1"/>
        <end position="26"/>
    </location>
</feature>
<keyword evidence="9" id="KW-0112">Calmodulin-binding</keyword>
<feature type="compositionally biased region" description="Polar residues" evidence="13">
    <location>
        <begin position="389"/>
        <end position="418"/>
    </location>
</feature>
<comment type="catalytic activity">
    <reaction evidence="11">
        <text>L-seryl-[protein] + ATP = O-phospho-L-seryl-[protein] + ADP + H(+)</text>
        <dbReference type="Rhea" id="RHEA:17989"/>
        <dbReference type="Rhea" id="RHEA-COMP:9863"/>
        <dbReference type="Rhea" id="RHEA-COMP:11604"/>
        <dbReference type="ChEBI" id="CHEBI:15378"/>
        <dbReference type="ChEBI" id="CHEBI:29999"/>
        <dbReference type="ChEBI" id="CHEBI:30616"/>
        <dbReference type="ChEBI" id="CHEBI:83421"/>
        <dbReference type="ChEBI" id="CHEBI:456216"/>
        <dbReference type="EC" id="2.7.11.17"/>
    </reaction>
</comment>
<gene>
    <name evidence="16" type="ORF">K0M31_018770</name>
</gene>
<keyword evidence="8 12" id="KW-0067">ATP-binding</keyword>
<evidence type="ECO:0000256" key="14">
    <source>
        <dbReference type="SAM" id="SignalP"/>
    </source>
</evidence>
<keyword evidence="7" id="KW-0418">Kinase</keyword>
<feature type="region of interest" description="Disordered" evidence="13">
    <location>
        <begin position="205"/>
        <end position="230"/>
    </location>
</feature>
<feature type="compositionally biased region" description="Basic and acidic residues" evidence="13">
    <location>
        <begin position="419"/>
        <end position="430"/>
    </location>
</feature>
<feature type="compositionally biased region" description="Polar residues" evidence="13">
    <location>
        <begin position="865"/>
        <end position="879"/>
    </location>
</feature>
<accession>A0AA40G3X7</accession>
<feature type="binding site" evidence="12">
    <location>
        <position position="525"/>
    </location>
    <ligand>
        <name>ATP</name>
        <dbReference type="ChEBI" id="CHEBI:30616"/>
    </ligand>
</feature>
<dbReference type="PANTHER" id="PTHR24346:SF77">
    <property type="entry name" value="SERINE THREONINE PROTEIN KINASE"/>
    <property type="match status" value="1"/>
</dbReference>
<dbReference type="GO" id="GO:0005737">
    <property type="term" value="C:cytoplasm"/>
    <property type="evidence" value="ECO:0007669"/>
    <property type="project" value="UniProtKB-SubCell"/>
</dbReference>
<feature type="region of interest" description="Disordered" evidence="13">
    <location>
        <begin position="822"/>
        <end position="901"/>
    </location>
</feature>
<evidence type="ECO:0000256" key="12">
    <source>
        <dbReference type="PROSITE-ProRule" id="PRU10141"/>
    </source>
</evidence>
<evidence type="ECO:0000256" key="13">
    <source>
        <dbReference type="SAM" id="MobiDB-lite"/>
    </source>
</evidence>
<name>A0AA40G3X7_9HYME</name>
<evidence type="ECO:0000256" key="4">
    <source>
        <dbReference type="ARBA" id="ARBA00022527"/>
    </source>
</evidence>
<dbReference type="InterPro" id="IPR017441">
    <property type="entry name" value="Protein_kinase_ATP_BS"/>
</dbReference>